<proteinExistence type="predicted"/>
<accession>A0AB40CYL7</accession>
<dbReference type="GeneID" id="120281073"/>
<reference evidence="2" key="1">
    <citation type="submission" date="2025-08" db="UniProtKB">
        <authorList>
            <consortium name="RefSeq"/>
        </authorList>
    </citation>
    <scope>IDENTIFICATION</scope>
</reference>
<evidence type="ECO:0000313" key="2">
    <source>
        <dbReference type="RefSeq" id="XP_039143941.1"/>
    </source>
</evidence>
<organism evidence="1 2">
    <name type="scientific">Dioscorea cayennensis subsp. rotundata</name>
    <name type="common">White Guinea yam</name>
    <name type="synonym">Dioscorea rotundata</name>
    <dbReference type="NCBI Taxonomy" id="55577"/>
    <lineage>
        <taxon>Eukaryota</taxon>
        <taxon>Viridiplantae</taxon>
        <taxon>Streptophyta</taxon>
        <taxon>Embryophyta</taxon>
        <taxon>Tracheophyta</taxon>
        <taxon>Spermatophyta</taxon>
        <taxon>Magnoliopsida</taxon>
        <taxon>Liliopsida</taxon>
        <taxon>Dioscoreales</taxon>
        <taxon>Dioscoreaceae</taxon>
        <taxon>Dioscorea</taxon>
    </lineage>
</organism>
<protein>
    <submittedName>
        <fullName evidence="2">Uncharacterized protein LOC120281073</fullName>
    </submittedName>
</protein>
<evidence type="ECO:0000313" key="1">
    <source>
        <dbReference type="Proteomes" id="UP001515500"/>
    </source>
</evidence>
<dbReference type="Proteomes" id="UP001515500">
    <property type="component" value="Chromosome 17"/>
</dbReference>
<gene>
    <name evidence="2" type="primary">LOC120281073</name>
</gene>
<keyword evidence="1" id="KW-1185">Reference proteome</keyword>
<dbReference type="AlphaFoldDB" id="A0AB40CYL7"/>
<name>A0AB40CYL7_DIOCR</name>
<sequence length="144" mass="16637">MSSDLQRSHEKMSDVRSILLHLQELYGQHSRTARYKISREHFRAKMSEGGEVGEHVLKMISMIERLEALDFSMDYNLQVDLIFQSLLDSFSQFIVNFNMNDIECTLAGLLHKLVSTQLQMKTKGKDVVPLAISTFRASKLKMKR</sequence>
<dbReference type="Pfam" id="PF14223">
    <property type="entry name" value="Retrotran_gag_2"/>
    <property type="match status" value="1"/>
</dbReference>
<dbReference type="RefSeq" id="XP_039143941.1">
    <property type="nucleotide sequence ID" value="XM_039288007.1"/>
</dbReference>